<organism evidence="2 3">
    <name type="scientific">Patagioenas fasciata monilis</name>
    <dbReference type="NCBI Taxonomy" id="372326"/>
    <lineage>
        <taxon>Eukaryota</taxon>
        <taxon>Metazoa</taxon>
        <taxon>Chordata</taxon>
        <taxon>Craniata</taxon>
        <taxon>Vertebrata</taxon>
        <taxon>Euteleostomi</taxon>
        <taxon>Archelosauria</taxon>
        <taxon>Archosauria</taxon>
        <taxon>Dinosauria</taxon>
        <taxon>Saurischia</taxon>
        <taxon>Theropoda</taxon>
        <taxon>Coelurosauria</taxon>
        <taxon>Aves</taxon>
        <taxon>Neognathae</taxon>
        <taxon>Neoaves</taxon>
        <taxon>Columbimorphae</taxon>
        <taxon>Columbiformes</taxon>
        <taxon>Columbidae</taxon>
        <taxon>Patagioenas</taxon>
    </lineage>
</organism>
<comment type="caution">
    <text evidence="2">The sequence shown here is derived from an EMBL/GenBank/DDBJ whole genome shotgun (WGS) entry which is preliminary data.</text>
</comment>
<feature type="region of interest" description="Disordered" evidence="1">
    <location>
        <begin position="62"/>
        <end position="81"/>
    </location>
</feature>
<evidence type="ECO:0000313" key="2">
    <source>
        <dbReference type="EMBL" id="OPJ87902.1"/>
    </source>
</evidence>
<evidence type="ECO:0000313" key="3">
    <source>
        <dbReference type="Proteomes" id="UP000190648"/>
    </source>
</evidence>
<dbReference type="Proteomes" id="UP000190648">
    <property type="component" value="Unassembled WGS sequence"/>
</dbReference>
<dbReference type="EMBL" id="LSYS01001584">
    <property type="protein sequence ID" value="OPJ87902.1"/>
    <property type="molecule type" value="Genomic_DNA"/>
</dbReference>
<keyword evidence="3" id="KW-1185">Reference proteome</keyword>
<feature type="region of interest" description="Disordered" evidence="1">
    <location>
        <begin position="1"/>
        <end position="39"/>
    </location>
</feature>
<sequence length="81" mass="9186">MPQDGAPAKLNKRTLHPTGIAPVPSRPRQPSSDQRQTDLSHGSVYYFKTLIKIHLHVHLEGTEEQRRCGLDKSQIWDTDTV</sequence>
<accession>A0A1V4KU14</accession>
<name>A0A1V4KU14_PATFA</name>
<feature type="compositionally biased region" description="Polar residues" evidence="1">
    <location>
        <begin position="28"/>
        <end position="39"/>
    </location>
</feature>
<gene>
    <name evidence="2" type="ORF">AV530_007972</name>
</gene>
<evidence type="ECO:0000256" key="1">
    <source>
        <dbReference type="SAM" id="MobiDB-lite"/>
    </source>
</evidence>
<dbReference type="AlphaFoldDB" id="A0A1V4KU14"/>
<reference evidence="2 3" key="1">
    <citation type="submission" date="2016-02" db="EMBL/GenBank/DDBJ databases">
        <title>Band-tailed pigeon sequencing and assembly.</title>
        <authorList>
            <person name="Soares A.E."/>
            <person name="Novak B.J."/>
            <person name="Rice E.S."/>
            <person name="O'Connell B."/>
            <person name="Chang D."/>
            <person name="Weber S."/>
            <person name="Shapiro B."/>
        </authorList>
    </citation>
    <scope>NUCLEOTIDE SEQUENCE [LARGE SCALE GENOMIC DNA]</scope>
    <source>
        <strain evidence="2">BTP2013</strain>
        <tissue evidence="2">Blood</tissue>
    </source>
</reference>
<proteinExistence type="predicted"/>
<protein>
    <submittedName>
        <fullName evidence="2">Uncharacterized protein</fullName>
    </submittedName>
</protein>